<feature type="domain" description="EGF-like" evidence="13">
    <location>
        <begin position="1076"/>
        <end position="1110"/>
    </location>
</feature>
<dbReference type="GO" id="GO:0005886">
    <property type="term" value="C:plasma membrane"/>
    <property type="evidence" value="ECO:0007669"/>
    <property type="project" value="InterPro"/>
</dbReference>
<name>A0A2B4RJM4_STYPI</name>
<dbReference type="FunFam" id="2.60.40.60:FF:000020">
    <property type="entry name" value="Dachsous cadherin-related 1b"/>
    <property type="match status" value="1"/>
</dbReference>
<evidence type="ECO:0000259" key="14">
    <source>
        <dbReference type="PROSITE" id="PS50268"/>
    </source>
</evidence>
<dbReference type="SUPFAM" id="SSF49313">
    <property type="entry name" value="Cadherin-like"/>
    <property type="match status" value="2"/>
</dbReference>
<dbReference type="Pfam" id="PF25024">
    <property type="entry name" value="EGF_TEN"/>
    <property type="match status" value="1"/>
</dbReference>
<evidence type="ECO:0000256" key="10">
    <source>
        <dbReference type="PROSITE-ProRule" id="PRU00076"/>
    </source>
</evidence>
<dbReference type="InterPro" id="IPR020894">
    <property type="entry name" value="Cadherin_CS"/>
</dbReference>
<reference evidence="17" key="1">
    <citation type="journal article" date="2017" name="bioRxiv">
        <title>Comparative analysis of the genomes of Stylophora pistillata and Acropora digitifera provides evidence for extensive differences between species of corals.</title>
        <authorList>
            <person name="Voolstra C.R."/>
            <person name="Li Y."/>
            <person name="Liew Y.J."/>
            <person name="Baumgarten S."/>
            <person name="Zoccola D."/>
            <person name="Flot J.-F."/>
            <person name="Tambutte S."/>
            <person name="Allemand D."/>
            <person name="Aranda M."/>
        </authorList>
    </citation>
    <scope>NUCLEOTIDE SEQUENCE [LARGE SCALE GENOMIC DNA]</scope>
</reference>
<evidence type="ECO:0000256" key="5">
    <source>
        <dbReference type="ARBA" id="ARBA00022837"/>
    </source>
</evidence>
<evidence type="ECO:0000256" key="7">
    <source>
        <dbReference type="ARBA" id="ARBA00023136"/>
    </source>
</evidence>
<dbReference type="PROSITE" id="PS50026">
    <property type="entry name" value="EGF_3"/>
    <property type="match status" value="4"/>
</dbReference>
<comment type="caution">
    <text evidence="16">The sequence shown here is derived from an EMBL/GenBank/DDBJ whole genome shotgun (WGS) entry which is preliminary data.</text>
</comment>
<dbReference type="PRINTS" id="PR00205">
    <property type="entry name" value="CADHERIN"/>
</dbReference>
<evidence type="ECO:0000256" key="8">
    <source>
        <dbReference type="ARBA" id="ARBA00023157"/>
    </source>
</evidence>
<keyword evidence="7 12" id="KW-0472">Membrane</keyword>
<dbReference type="PROSITE" id="PS00232">
    <property type="entry name" value="CADHERIN_1"/>
    <property type="match status" value="1"/>
</dbReference>
<dbReference type="Gene3D" id="2.10.25.10">
    <property type="entry name" value="Laminin"/>
    <property type="match status" value="5"/>
</dbReference>
<dbReference type="Pfam" id="PF00028">
    <property type="entry name" value="Cadherin"/>
    <property type="match status" value="2"/>
</dbReference>
<dbReference type="Gene3D" id="2.60.40.60">
    <property type="entry name" value="Cadherins"/>
    <property type="match status" value="2"/>
</dbReference>
<feature type="disulfide bond" evidence="10">
    <location>
        <begin position="1031"/>
        <end position="1040"/>
    </location>
</feature>
<feature type="domain" description="Cadherin" evidence="14">
    <location>
        <begin position="1298"/>
        <end position="1405"/>
    </location>
</feature>
<evidence type="ECO:0000259" key="15">
    <source>
        <dbReference type="PROSITE" id="PS51233"/>
    </source>
</evidence>
<feature type="transmembrane region" description="Helical" evidence="12">
    <location>
        <begin position="1556"/>
        <end position="1577"/>
    </location>
</feature>
<evidence type="ECO:0000313" key="17">
    <source>
        <dbReference type="Proteomes" id="UP000225706"/>
    </source>
</evidence>
<dbReference type="Proteomes" id="UP000225706">
    <property type="component" value="Unassembled WGS sequence"/>
</dbReference>
<dbReference type="SMART" id="SM00112">
    <property type="entry name" value="CA"/>
    <property type="match status" value="2"/>
</dbReference>
<feature type="domain" description="EGF-like" evidence="13">
    <location>
        <begin position="1005"/>
        <end position="1041"/>
    </location>
</feature>
<feature type="domain" description="Cadherin" evidence="14">
    <location>
        <begin position="1421"/>
        <end position="1505"/>
    </location>
</feature>
<keyword evidence="3 12" id="KW-0812">Transmembrane</keyword>
<feature type="domain" description="VWFD" evidence="15">
    <location>
        <begin position="689"/>
        <end position="863"/>
    </location>
</feature>
<evidence type="ECO:0000256" key="1">
    <source>
        <dbReference type="ARBA" id="ARBA00004370"/>
    </source>
</evidence>
<evidence type="ECO:0000256" key="9">
    <source>
        <dbReference type="PROSITE-ProRule" id="PRU00043"/>
    </source>
</evidence>
<comment type="subcellular location">
    <subcellularLocation>
        <location evidence="1">Membrane</location>
    </subcellularLocation>
</comment>
<feature type="domain" description="EGF-like" evidence="13">
    <location>
        <begin position="1217"/>
        <end position="1251"/>
    </location>
</feature>
<feature type="domain" description="EGF-like" evidence="13">
    <location>
        <begin position="1145"/>
        <end position="1183"/>
    </location>
</feature>
<dbReference type="PROSITE" id="PS00022">
    <property type="entry name" value="EGF_1"/>
    <property type="match status" value="7"/>
</dbReference>
<evidence type="ECO:0000256" key="11">
    <source>
        <dbReference type="SAM" id="MobiDB-lite"/>
    </source>
</evidence>
<evidence type="ECO:0000256" key="12">
    <source>
        <dbReference type="SAM" id="Phobius"/>
    </source>
</evidence>
<dbReference type="PROSITE" id="PS51233">
    <property type="entry name" value="VWFD"/>
    <property type="match status" value="1"/>
</dbReference>
<sequence>MGPNVCRCYPGYLGRGCTYSFCGKYESCADCVTDPSCGWCDSLRSCLGGVAEGPPKIECPDWFYYHCYTVEDGECSWQIMRVKCKGKYCNYKDGRATIESCQKCRDLEKCHKLTEGGQCKAWNETHCPGGKVKVDYTDPERRNNVELAENVKLVEPKDTIIYACPVIMAKHDELSLILVAPNVLGIQAGDIVSSPQAGGILHKIVKEVNDGPLKLMLSAPAGLEEVIKYADFKGEMSPEQLDDESTMEDEPDVEDLDDLISGKVNSTESRIIILLPGIYKCLGHTYDIGSTFIYSYYLAIEKNNTIPKAGDIVVSNTSDGFIESVIEVHRTDDTDYLETKLQRCDKKTHLDGARLQESKQRFYGSVFCSGGDNNPGLVFSESDKRAGLFSHGDLITGRPSKGLIAKVIDTHSSGDFLLLEVVTAKLDENRTIVTEADTNLLQKHRRRTRRSTENVDLVNFQPERIDHKLLSTGGATLRMSLFMNLRLSVFVSIEKKFFGVGLKDASVGLELEGSLQFSLQFSLNGELRYSGNLRAIKDKQLGRSKYLRFGMIKIPVGIFLALTGQASAGISGTITRSLSINGGISLGGECRWSEGSCYKTDDTISLTSNWNSPRPELEIGANVDITVTPTVSLKVPALPKRLSQPSKSKPLNVLAKLDCSGNGEPILTGGCGALCSCFGGWRGEYCERITANGGGDPHLKTLDGVDFDFFGIGEFWGCKSVKNGFGLQFRFYYYERASLIGGIALKAGRSVVTIMTVKTENVQDLPMTRIDGREINATTNSSEPIEISVTVTIDVRHSRVMKRQYLNILYSPTAAYKGHTEGLCGFMDNNATNDFRGPDATLYYNAIQFAESWRITDCHDGSGTRDAWSWNSSNFYYDDIMDITYTDPSYIPKYSLDGISQPLLQIATSMCKSLNISDNDLQSCIFEVAMTNDTTFTDQEIFKRDCPDQCSGKGRCINGTCQCIEGWTGKSCDRGSCLNCSTIHGKCVKGFCVCELGWEGRSCEVQATCLGVNNCTSPKHGSCKTTDICQCNPGYIGDDCGIVPTCYNVSNCTGNGICVDFDVCKCTTGWTGTNCTQYSCEQLDYCSEHGSCVDFAKCSCSYGWTGVSCALPDCEAVNQCSKNGECISSDKCRCLPGFVGADWGQVADCSHLANCSGQGVCVSTELLNVSCSCYLGFTGDNCSQPTCTTVNNCSAHGACVEAEFCKCDSGYIGADCSNFSCEAVNYCSGNGKCVGYDICLCNSSWSGRACSVPDCSAVKNCSGQGDCILPNICSCYPAFDGAYCDQKAKPNINPPRFDKKFYSAAIVENSPVGTVILQVKANDTDSGRNGQIFYTILGDDSIESILTVGGQSGKVYSAQTLDFETNEVKSFNVTMVAADNGYPQKSGIATVHLTLLDENDNCPTFIEPPGDLKLEFLALIPGETVTKVSAVDLDSGVNSDITYSLSKNDAFSIHTKTGVVTVVSDLTKKVYHLTVSASDNGDVSCTTDTSLTVKVGVSPTTKPLTRSTNPFTNRKSEASSTHSTFTLPESTTFTKGAITSNVPTEAGAVPQEGPNYAVIGGSAGGGVLLLLIAALVIRKCLCKSRTSSSKHTTGRSNAGMDFELARRI</sequence>
<keyword evidence="8 10" id="KW-1015">Disulfide bond</keyword>
<evidence type="ECO:0000259" key="13">
    <source>
        <dbReference type="PROSITE" id="PS50026"/>
    </source>
</evidence>
<keyword evidence="17" id="KW-1185">Reference proteome</keyword>
<dbReference type="InterPro" id="IPR051216">
    <property type="entry name" value="Teneurin"/>
</dbReference>
<dbReference type="STRING" id="50429.A0A2B4RJM4"/>
<evidence type="ECO:0000313" key="16">
    <source>
        <dbReference type="EMBL" id="PFX16432.1"/>
    </source>
</evidence>
<dbReference type="InterPro" id="IPR001846">
    <property type="entry name" value="VWF_type-D"/>
</dbReference>
<keyword evidence="4" id="KW-0677">Repeat</keyword>
<dbReference type="Pfam" id="PF23106">
    <property type="entry name" value="EGF_Teneurin"/>
    <property type="match status" value="1"/>
</dbReference>
<dbReference type="OrthoDB" id="5975827at2759"/>
<dbReference type="CDD" id="cd11304">
    <property type="entry name" value="Cadherin_repeat"/>
    <property type="match status" value="2"/>
</dbReference>
<dbReference type="EMBL" id="LSMT01000547">
    <property type="protein sequence ID" value="PFX16432.1"/>
    <property type="molecule type" value="Genomic_DNA"/>
</dbReference>
<proteinExistence type="predicted"/>
<feature type="disulfide bond" evidence="10">
    <location>
        <begin position="1173"/>
        <end position="1182"/>
    </location>
</feature>
<dbReference type="SMART" id="SM00216">
    <property type="entry name" value="VWD"/>
    <property type="match status" value="1"/>
</dbReference>
<dbReference type="GO" id="GO:0007156">
    <property type="term" value="P:homophilic cell adhesion via plasma membrane adhesion molecules"/>
    <property type="evidence" value="ECO:0007669"/>
    <property type="project" value="InterPro"/>
</dbReference>
<dbReference type="InterPro" id="IPR000742">
    <property type="entry name" value="EGF"/>
</dbReference>
<gene>
    <name evidence="16" type="primary">TNC</name>
    <name evidence="16" type="ORF">AWC38_SpisGene19297</name>
</gene>
<keyword evidence="5 9" id="KW-0106">Calcium</keyword>
<dbReference type="GO" id="GO:0005509">
    <property type="term" value="F:calcium ion binding"/>
    <property type="evidence" value="ECO:0007669"/>
    <property type="project" value="UniProtKB-UniRule"/>
</dbReference>
<evidence type="ECO:0000256" key="2">
    <source>
        <dbReference type="ARBA" id="ARBA00022536"/>
    </source>
</evidence>
<feature type="region of interest" description="Disordered" evidence="11">
    <location>
        <begin position="1501"/>
        <end position="1526"/>
    </location>
</feature>
<dbReference type="Pfam" id="PF00094">
    <property type="entry name" value="VWD"/>
    <property type="match status" value="1"/>
</dbReference>
<dbReference type="InterPro" id="IPR015919">
    <property type="entry name" value="Cadherin-like_sf"/>
</dbReference>
<feature type="disulfide bond" evidence="10">
    <location>
        <begin position="1100"/>
        <end position="1109"/>
    </location>
</feature>
<dbReference type="InterPro" id="IPR002126">
    <property type="entry name" value="Cadherin-like_dom"/>
</dbReference>
<dbReference type="SMART" id="SM00181">
    <property type="entry name" value="EGF"/>
    <property type="match status" value="10"/>
</dbReference>
<keyword evidence="2 10" id="KW-0245">EGF-like domain</keyword>
<dbReference type="PANTHER" id="PTHR11219:SF69">
    <property type="entry name" value="TENEURIN-A"/>
    <property type="match status" value="1"/>
</dbReference>
<evidence type="ECO:0000256" key="4">
    <source>
        <dbReference type="ARBA" id="ARBA00022737"/>
    </source>
</evidence>
<comment type="caution">
    <text evidence="10">Lacks conserved residue(s) required for the propagation of feature annotation.</text>
</comment>
<dbReference type="PANTHER" id="PTHR11219">
    <property type="entry name" value="TENEURIN AND N-ACETYLGLUCOSAMINE-1-PHOSPHODIESTER ALPHA-N-ACETYLGLUCOSAMINIDASE"/>
    <property type="match status" value="1"/>
</dbReference>
<protein>
    <submittedName>
        <fullName evidence="16">Tenascin</fullName>
    </submittedName>
</protein>
<dbReference type="PROSITE" id="PS01186">
    <property type="entry name" value="EGF_2"/>
    <property type="match status" value="5"/>
</dbReference>
<keyword evidence="6 12" id="KW-1133">Transmembrane helix</keyword>
<feature type="disulfide bond" evidence="10">
    <location>
        <begin position="1241"/>
        <end position="1250"/>
    </location>
</feature>
<dbReference type="PROSITE" id="PS50268">
    <property type="entry name" value="CADHERIN_2"/>
    <property type="match status" value="2"/>
</dbReference>
<accession>A0A2B4RJM4</accession>
<organism evidence="16 17">
    <name type="scientific">Stylophora pistillata</name>
    <name type="common">Smooth cauliflower coral</name>
    <dbReference type="NCBI Taxonomy" id="50429"/>
    <lineage>
        <taxon>Eukaryota</taxon>
        <taxon>Metazoa</taxon>
        <taxon>Cnidaria</taxon>
        <taxon>Anthozoa</taxon>
        <taxon>Hexacorallia</taxon>
        <taxon>Scleractinia</taxon>
        <taxon>Astrocoeniina</taxon>
        <taxon>Pocilloporidae</taxon>
        <taxon>Stylophora</taxon>
    </lineage>
</organism>
<evidence type="ECO:0000256" key="3">
    <source>
        <dbReference type="ARBA" id="ARBA00022692"/>
    </source>
</evidence>
<evidence type="ECO:0000256" key="6">
    <source>
        <dbReference type="ARBA" id="ARBA00022989"/>
    </source>
</evidence>